<dbReference type="EMBL" id="BKCJ010489625">
    <property type="protein sequence ID" value="GFA79654.1"/>
    <property type="molecule type" value="Genomic_DNA"/>
</dbReference>
<dbReference type="AlphaFoldDB" id="A0A699K6M4"/>
<protein>
    <submittedName>
        <fullName evidence="1">Uncharacterized protein</fullName>
    </submittedName>
</protein>
<name>A0A699K6M4_TANCI</name>
<organism evidence="1">
    <name type="scientific">Tanacetum cinerariifolium</name>
    <name type="common">Dalmatian daisy</name>
    <name type="synonym">Chrysanthemum cinerariifolium</name>
    <dbReference type="NCBI Taxonomy" id="118510"/>
    <lineage>
        <taxon>Eukaryota</taxon>
        <taxon>Viridiplantae</taxon>
        <taxon>Streptophyta</taxon>
        <taxon>Embryophyta</taxon>
        <taxon>Tracheophyta</taxon>
        <taxon>Spermatophyta</taxon>
        <taxon>Magnoliopsida</taxon>
        <taxon>eudicotyledons</taxon>
        <taxon>Gunneridae</taxon>
        <taxon>Pentapetalae</taxon>
        <taxon>asterids</taxon>
        <taxon>campanulids</taxon>
        <taxon>Asterales</taxon>
        <taxon>Asteraceae</taxon>
        <taxon>Asteroideae</taxon>
        <taxon>Anthemideae</taxon>
        <taxon>Anthemidinae</taxon>
        <taxon>Tanacetum</taxon>
    </lineage>
</organism>
<gene>
    <name evidence="1" type="ORF">Tci_651626</name>
</gene>
<sequence>MSLKEIEDLKQHYLDEMLSLSNDLGIKDYRNEKINIRFRRECEDTIHELKGKFNRMSIEINKRRKRQYLEQVANLNAISSQCFNSFCYDDDDDYDYEESAISLNETISQEHPFIANTSSEDISGSDSECILPSYDDLSPIDVPEEKVVTFSNPLFNSNDHFISSGDDSLSDEDVSEDNIKIYSNLLFEFDDEYISSDVNPLFDEVLENIESKDSYDSNLDEPDLLVTPLFDADKDECFDSGGDDDEINVLDFEDGYYDSEGDILYLESLLNDDLVHHNSSILVMSVASILEGFIDELPLEENDELFDLEPKNDDWKKILYGAPILMTEDKVFNPGIHDQIFSPTYVSLPFTNRHYLFFTYVV</sequence>
<reference evidence="1" key="1">
    <citation type="journal article" date="2019" name="Sci. Rep.">
        <title>Draft genome of Tanacetum cinerariifolium, the natural source of mosquito coil.</title>
        <authorList>
            <person name="Yamashiro T."/>
            <person name="Shiraishi A."/>
            <person name="Satake H."/>
            <person name="Nakayama K."/>
        </authorList>
    </citation>
    <scope>NUCLEOTIDE SEQUENCE</scope>
</reference>
<comment type="caution">
    <text evidence="1">The sequence shown here is derived from an EMBL/GenBank/DDBJ whole genome shotgun (WGS) entry which is preliminary data.</text>
</comment>
<accession>A0A699K6M4</accession>
<evidence type="ECO:0000313" key="1">
    <source>
        <dbReference type="EMBL" id="GFA79654.1"/>
    </source>
</evidence>
<proteinExistence type="predicted"/>